<keyword evidence="1" id="KW-0472">Membrane</keyword>
<accession>A0A0B4DV08</accession>
<dbReference type="EMBL" id="JWSY01000013">
    <property type="protein sequence ID" value="KIC58098.1"/>
    <property type="molecule type" value="Genomic_DNA"/>
</dbReference>
<evidence type="ECO:0000256" key="1">
    <source>
        <dbReference type="SAM" id="Phobius"/>
    </source>
</evidence>
<dbReference type="RefSeq" id="WP_039246101.1">
    <property type="nucleotide sequence ID" value="NZ_JWSY01000013.1"/>
</dbReference>
<dbReference type="Proteomes" id="UP000031166">
    <property type="component" value="Unassembled WGS sequence"/>
</dbReference>
<keyword evidence="1" id="KW-1133">Transmembrane helix</keyword>
<keyword evidence="1" id="KW-0812">Transmembrane</keyword>
<comment type="caution">
    <text evidence="2">The sequence shown here is derived from an EMBL/GenBank/DDBJ whole genome shotgun (WGS) entry which is preliminary data.</text>
</comment>
<organism evidence="2 3">
    <name type="scientific">Brevundimonas nasdae</name>
    <dbReference type="NCBI Taxonomy" id="172043"/>
    <lineage>
        <taxon>Bacteria</taxon>
        <taxon>Pseudomonadati</taxon>
        <taxon>Pseudomonadota</taxon>
        <taxon>Alphaproteobacteria</taxon>
        <taxon>Caulobacterales</taxon>
        <taxon>Caulobacteraceae</taxon>
        <taxon>Brevundimonas</taxon>
    </lineage>
</organism>
<name>A0A0B4DV08_9CAUL</name>
<feature type="transmembrane region" description="Helical" evidence="1">
    <location>
        <begin position="14"/>
        <end position="36"/>
    </location>
</feature>
<protein>
    <submittedName>
        <fullName evidence="2">Uncharacterized protein</fullName>
    </submittedName>
</protein>
<dbReference type="AlphaFoldDB" id="A0A0B4DV08"/>
<evidence type="ECO:0000313" key="2">
    <source>
        <dbReference type="EMBL" id="KIC58098.1"/>
    </source>
</evidence>
<dbReference type="STRING" id="172043.RM53_09145"/>
<gene>
    <name evidence="2" type="ORF">RM53_09145</name>
</gene>
<reference evidence="2 3" key="1">
    <citation type="submission" date="2014-12" db="EMBL/GenBank/DDBJ databases">
        <title>Genome sequencing of Brevundimonas nasdae TPW30.</title>
        <authorList>
            <person name="Tan P.W."/>
            <person name="Chan K.-G."/>
        </authorList>
    </citation>
    <scope>NUCLEOTIDE SEQUENCE [LARGE SCALE GENOMIC DNA]</scope>
    <source>
        <strain evidence="2 3">TPW30</strain>
    </source>
</reference>
<evidence type="ECO:0000313" key="3">
    <source>
        <dbReference type="Proteomes" id="UP000031166"/>
    </source>
</evidence>
<sequence>MSQGVKGAASRDGWGVPICALCTLGAVGFATMALLLTSSPELPRRAVDVQTLDGLASKLAWQSRWAPADAGPELSRAYVESLRSPALSETAIAAIRRSYHIEPFGPDATAWRLRFIFEHWAAMPSDVRQSATAELAAAFPRHGWAMRGLPDTVSDPSGRMVATLLFDRMRASQSQRPLTAPSGG</sequence>
<proteinExistence type="predicted"/>